<protein>
    <submittedName>
        <fullName evidence="2">Putative F-box domain-containing protein</fullName>
    </submittedName>
</protein>
<organism evidence="2">
    <name type="scientific">Medicago truncatula</name>
    <name type="common">Barrel medic</name>
    <name type="synonym">Medicago tribuloides</name>
    <dbReference type="NCBI Taxonomy" id="3880"/>
    <lineage>
        <taxon>Eukaryota</taxon>
        <taxon>Viridiplantae</taxon>
        <taxon>Streptophyta</taxon>
        <taxon>Embryophyta</taxon>
        <taxon>Tracheophyta</taxon>
        <taxon>Spermatophyta</taxon>
        <taxon>Magnoliopsida</taxon>
        <taxon>eudicotyledons</taxon>
        <taxon>Gunneridae</taxon>
        <taxon>Pentapetalae</taxon>
        <taxon>rosids</taxon>
        <taxon>fabids</taxon>
        <taxon>Fabales</taxon>
        <taxon>Fabaceae</taxon>
        <taxon>Papilionoideae</taxon>
        <taxon>50 kb inversion clade</taxon>
        <taxon>NPAAA clade</taxon>
        <taxon>Hologalegina</taxon>
        <taxon>IRL clade</taxon>
        <taxon>Trifolieae</taxon>
        <taxon>Medicago</taxon>
    </lineage>
</organism>
<dbReference type="PANTHER" id="PTHR31672">
    <property type="entry name" value="BNACNNG10540D PROTEIN"/>
    <property type="match status" value="1"/>
</dbReference>
<dbReference type="Pfam" id="PF08268">
    <property type="entry name" value="FBA_3"/>
    <property type="match status" value="1"/>
</dbReference>
<comment type="caution">
    <text evidence="2">The sequence shown here is derived from an EMBL/GenBank/DDBJ whole genome shotgun (WGS) entry which is preliminary data.</text>
</comment>
<dbReference type="InterPro" id="IPR050796">
    <property type="entry name" value="SCF_F-box_component"/>
</dbReference>
<name>A0A396JKT8_MEDTR</name>
<dbReference type="InterPro" id="IPR001810">
    <property type="entry name" value="F-box_dom"/>
</dbReference>
<accession>A0A396JKT8</accession>
<dbReference type="Proteomes" id="UP000265566">
    <property type="component" value="Chromosome 1"/>
</dbReference>
<dbReference type="CDD" id="cd22157">
    <property type="entry name" value="F-box_AtFBW1-like"/>
    <property type="match status" value="1"/>
</dbReference>
<sequence length="285" mass="33772">MAPSILKFFRKKKKTIQKFEKSMAPTNEKVSIYVPDDITFSILSKLPLKSVNRFTCVCKSWTLLFENSYFMNMFIKNMALKYHSLTDESCLLLNHFEIFDGGWKLYLLSGERFENKVPLNWPSIFDQNNNYYYCLRDILGYAIDGTLCINHHSTIFLWNPTTEDLNIVPKNKARFHDKFKTEFIIHGFVYDQIKDDYNIIHCVEYIGDYFKAAPPGPYWDIYSLRRNSWKKLHVDMRRCYRRSLGVLVYLNGVCHRWGGTNSESYVVSFNLSTEGYYHFLTLRFA</sequence>
<dbReference type="NCBIfam" id="TIGR01640">
    <property type="entry name" value="F_box_assoc_1"/>
    <property type="match status" value="1"/>
</dbReference>
<dbReference type="InterPro" id="IPR013187">
    <property type="entry name" value="F-box-assoc_dom_typ3"/>
</dbReference>
<dbReference type="Gene3D" id="1.20.1280.50">
    <property type="match status" value="1"/>
</dbReference>
<dbReference type="PANTHER" id="PTHR31672:SF13">
    <property type="entry name" value="F-BOX PROTEIN CPR30-LIKE"/>
    <property type="match status" value="1"/>
</dbReference>
<dbReference type="Pfam" id="PF00646">
    <property type="entry name" value="F-box"/>
    <property type="match status" value="1"/>
</dbReference>
<evidence type="ECO:0000313" key="2">
    <source>
        <dbReference type="EMBL" id="RHN78900.1"/>
    </source>
</evidence>
<dbReference type="AlphaFoldDB" id="A0A396JKT8"/>
<gene>
    <name evidence="2" type="ORF">MtrunA17_Chr1g0170981</name>
</gene>
<feature type="domain" description="F-box" evidence="1">
    <location>
        <begin position="34"/>
        <end position="74"/>
    </location>
</feature>
<evidence type="ECO:0000259" key="1">
    <source>
        <dbReference type="SMART" id="SM00256"/>
    </source>
</evidence>
<dbReference type="InterPro" id="IPR036047">
    <property type="entry name" value="F-box-like_dom_sf"/>
</dbReference>
<dbReference type="InterPro" id="IPR017451">
    <property type="entry name" value="F-box-assoc_interact_dom"/>
</dbReference>
<dbReference type="Gramene" id="rna2568">
    <property type="protein sequence ID" value="RHN78900.1"/>
    <property type="gene ID" value="gene2568"/>
</dbReference>
<dbReference type="SUPFAM" id="SSF81383">
    <property type="entry name" value="F-box domain"/>
    <property type="match status" value="1"/>
</dbReference>
<proteinExistence type="predicted"/>
<dbReference type="SMART" id="SM00256">
    <property type="entry name" value="FBOX"/>
    <property type="match status" value="1"/>
</dbReference>
<dbReference type="EMBL" id="PSQE01000001">
    <property type="protein sequence ID" value="RHN78900.1"/>
    <property type="molecule type" value="Genomic_DNA"/>
</dbReference>
<reference evidence="2" key="1">
    <citation type="journal article" date="2018" name="Nat. Plants">
        <title>Whole-genome landscape of Medicago truncatula symbiotic genes.</title>
        <authorList>
            <person name="Pecrix Y."/>
            <person name="Gamas P."/>
            <person name="Carrere S."/>
        </authorList>
    </citation>
    <scope>NUCLEOTIDE SEQUENCE</scope>
    <source>
        <tissue evidence="2">Leaves</tissue>
    </source>
</reference>